<accession>F0VFL2</accession>
<evidence type="ECO:0000259" key="1">
    <source>
        <dbReference type="Pfam" id="PF00085"/>
    </source>
</evidence>
<dbReference type="AlphaFoldDB" id="F0VFL2"/>
<organism evidence="2 4">
    <name type="scientific">Neospora caninum (strain Liverpool)</name>
    <dbReference type="NCBI Taxonomy" id="572307"/>
    <lineage>
        <taxon>Eukaryota</taxon>
        <taxon>Sar</taxon>
        <taxon>Alveolata</taxon>
        <taxon>Apicomplexa</taxon>
        <taxon>Conoidasida</taxon>
        <taxon>Coccidia</taxon>
        <taxon>Eucoccidiorida</taxon>
        <taxon>Eimeriorina</taxon>
        <taxon>Sarcocystidae</taxon>
        <taxon>Neospora</taxon>
    </lineage>
</organism>
<gene>
    <name evidence="3" type="ORF">BN1204_022950</name>
    <name evidence="2" type="ORF">NCLIV_022950</name>
</gene>
<dbReference type="Pfam" id="PF00085">
    <property type="entry name" value="Thioredoxin"/>
    <property type="match status" value="1"/>
</dbReference>
<dbReference type="VEuPathDB" id="ToxoDB:NCLIV_022950"/>
<name>F0VFL2_NEOCL</name>
<protein>
    <submittedName>
        <fullName evidence="2">Putative RNA-binding protein</fullName>
    </submittedName>
    <submittedName>
        <fullName evidence="3">RNA-binding protein, putative</fullName>
    </submittedName>
</protein>
<dbReference type="EMBL" id="LN714481">
    <property type="protein sequence ID" value="CEL66483.1"/>
    <property type="molecule type" value="Genomic_DNA"/>
</dbReference>
<dbReference type="SUPFAM" id="SSF52833">
    <property type="entry name" value="Thioredoxin-like"/>
    <property type="match status" value="1"/>
</dbReference>
<dbReference type="RefSeq" id="XP_003882538.1">
    <property type="nucleotide sequence ID" value="XM_003882489.1"/>
</dbReference>
<dbReference type="GeneID" id="13444586"/>
<evidence type="ECO:0000313" key="3">
    <source>
        <dbReference type="EMBL" id="CEL66483.1"/>
    </source>
</evidence>
<dbReference type="InterPro" id="IPR013766">
    <property type="entry name" value="Thioredoxin_domain"/>
</dbReference>
<dbReference type="OrthoDB" id="331499at2759"/>
<reference evidence="4" key="3">
    <citation type="journal article" date="2012" name="PLoS Pathog.">
        <title>Comparative genomics of the apicomplexan parasites Toxoplasma gondii and Neospora caninum: Coccidia differing in host range and transmission strategy.</title>
        <authorList>
            <person name="Reid A.J."/>
            <person name="Vermont S.J."/>
            <person name="Cotton J.A."/>
            <person name="Harris D."/>
            <person name="Hill-Cawthorne G.A."/>
            <person name="Konen-Waisman S."/>
            <person name="Latham S.M."/>
            <person name="Mourier T."/>
            <person name="Norton R."/>
            <person name="Quail M.A."/>
            <person name="Sanders M."/>
            <person name="Shanmugam D."/>
            <person name="Sohal A."/>
            <person name="Wasmuth J.D."/>
            <person name="Brunk B."/>
            <person name="Grigg M.E."/>
            <person name="Howard J.C."/>
            <person name="Parkinson J."/>
            <person name="Roos D.S."/>
            <person name="Trees A.J."/>
            <person name="Berriman M."/>
            <person name="Pain A."/>
            <person name="Wastling J.M."/>
        </authorList>
    </citation>
    <scope>NUCLEOTIDE SEQUENCE [LARGE SCALE GENOMIC DNA]</scope>
    <source>
        <strain evidence="4">Liverpool</strain>
    </source>
</reference>
<dbReference type="eggNOG" id="ENOG502SEFE">
    <property type="taxonomic scope" value="Eukaryota"/>
</dbReference>
<dbReference type="Gene3D" id="3.40.30.10">
    <property type="entry name" value="Glutaredoxin"/>
    <property type="match status" value="1"/>
</dbReference>
<dbReference type="OMA" id="YHARVEN"/>
<dbReference type="InParanoid" id="F0VFL2"/>
<evidence type="ECO:0000313" key="4">
    <source>
        <dbReference type="Proteomes" id="UP000007494"/>
    </source>
</evidence>
<evidence type="ECO:0000313" key="2">
    <source>
        <dbReference type="EMBL" id="CBZ52506.1"/>
    </source>
</evidence>
<proteinExistence type="predicted"/>
<reference evidence="2" key="2">
    <citation type="submission" date="2011-03" db="EMBL/GenBank/DDBJ databases">
        <title>Comparative genomics and transcriptomics of Neospora caninum and Toxoplasma gondii.</title>
        <authorList>
            <person name="Reid A.J."/>
            <person name="Sohal A."/>
            <person name="Harris D."/>
            <person name="Quail M."/>
            <person name="Sanders M."/>
            <person name="Berriman M."/>
            <person name="Wastling J.M."/>
            <person name="Pain A."/>
        </authorList>
    </citation>
    <scope>NUCLEOTIDE SEQUENCE</scope>
    <source>
        <strain evidence="2">Liverpool</strain>
    </source>
</reference>
<dbReference type="Proteomes" id="UP000007494">
    <property type="component" value="Chromosome VIIa"/>
</dbReference>
<keyword evidence="4" id="KW-1185">Reference proteome</keyword>
<feature type="domain" description="Thioredoxin" evidence="1">
    <location>
        <begin position="131"/>
        <end position="230"/>
    </location>
</feature>
<reference evidence="3" key="4">
    <citation type="journal article" date="2015" name="PLoS ONE">
        <title>Comprehensive Evaluation of Toxoplasma gondii VEG and Neospora caninum LIV Genomes with Tachyzoite Stage Transcriptome and Proteome Defines Novel Transcript Features.</title>
        <authorList>
            <person name="Ramaprasad A."/>
            <person name="Mourier T."/>
            <person name="Naeem R."/>
            <person name="Malas T.B."/>
            <person name="Moussa E."/>
            <person name="Panigrahi A."/>
            <person name="Vermont S.J."/>
            <person name="Otto T.D."/>
            <person name="Wastling J."/>
            <person name="Pain A."/>
        </authorList>
    </citation>
    <scope>NUCLEOTIDE SEQUENCE</scope>
    <source>
        <strain evidence="3">Liverpool</strain>
    </source>
</reference>
<dbReference type="EMBL" id="FR823388">
    <property type="protein sequence ID" value="CBZ52506.1"/>
    <property type="molecule type" value="Genomic_DNA"/>
</dbReference>
<reference evidence="2" key="1">
    <citation type="submission" date="2011-02" db="EMBL/GenBank/DDBJ databases">
        <authorList>
            <person name="Aslett M."/>
        </authorList>
    </citation>
    <scope>NUCLEOTIDE SEQUENCE</scope>
    <source>
        <strain evidence="2">Liverpool</strain>
    </source>
</reference>
<sequence>MAFTSAPLNRVPSRVLPYALSGVYVHPKTVCRLVASPRLSSVSSSSLFSAPLSGPTSLSSLSSSASHPVTAFPRHFSSAIPPANSAALADPLPATPTPPAVFESLSSSTASSSGAVSSAKDARKNVEEIATMERYEAAVYDESHKKPIICLFFARFSLQSKVLLQPFLDFAASASNNATFFLVDCDRVPRAAYHARVENVPSIVVMKGDDAFRQTITDAVGVKTAGELIQEARGALEQVVRLDQLEGGTKLQPGVSSYTHHIGVDNLNVYRKGWPVA</sequence>
<dbReference type="InterPro" id="IPR036249">
    <property type="entry name" value="Thioredoxin-like_sf"/>
</dbReference>